<feature type="domain" description="THAP9-like helix-turn-helix" evidence="2">
    <location>
        <begin position="17"/>
        <end position="96"/>
    </location>
</feature>
<protein>
    <recommendedName>
        <fullName evidence="2">THAP9-like helix-turn-helix domain-containing protein</fullName>
    </recommendedName>
</protein>
<evidence type="ECO:0000313" key="4">
    <source>
        <dbReference type="Proteomes" id="UP000821853"/>
    </source>
</evidence>
<name>A0A9J6G9N1_HAELO</name>
<dbReference type="Proteomes" id="UP000821853">
    <property type="component" value="Chromosome 3"/>
</dbReference>
<sequence>MKRYSSKNETLQTVNGQLKDRNLLSEEAKQKVEQFGALPHEIVNSWCSNAREHPRGRRYSAEMKKFAATRHYYSPCAYEYLSCMFPMPCTRSIWEWLRVIGGWPGFTQEALVNLKQQHSTSSPGSDCAPWRDRSCSMA</sequence>
<dbReference type="EMBL" id="JABSTR010000005">
    <property type="protein sequence ID" value="KAH9372045.1"/>
    <property type="molecule type" value="Genomic_DNA"/>
</dbReference>
<accession>A0A9J6G9N1</accession>
<feature type="region of interest" description="Disordered" evidence="1">
    <location>
        <begin position="117"/>
        <end position="138"/>
    </location>
</feature>
<dbReference type="AlphaFoldDB" id="A0A9J6G9N1"/>
<evidence type="ECO:0000259" key="2">
    <source>
        <dbReference type="Pfam" id="PF12017"/>
    </source>
</evidence>
<organism evidence="3 4">
    <name type="scientific">Haemaphysalis longicornis</name>
    <name type="common">Bush tick</name>
    <dbReference type="NCBI Taxonomy" id="44386"/>
    <lineage>
        <taxon>Eukaryota</taxon>
        <taxon>Metazoa</taxon>
        <taxon>Ecdysozoa</taxon>
        <taxon>Arthropoda</taxon>
        <taxon>Chelicerata</taxon>
        <taxon>Arachnida</taxon>
        <taxon>Acari</taxon>
        <taxon>Parasitiformes</taxon>
        <taxon>Ixodida</taxon>
        <taxon>Ixodoidea</taxon>
        <taxon>Ixodidae</taxon>
        <taxon>Haemaphysalinae</taxon>
        <taxon>Haemaphysalis</taxon>
    </lineage>
</organism>
<evidence type="ECO:0000256" key="1">
    <source>
        <dbReference type="SAM" id="MobiDB-lite"/>
    </source>
</evidence>
<dbReference type="InterPro" id="IPR021896">
    <property type="entry name" value="THAP9-like_HTH"/>
</dbReference>
<dbReference type="Pfam" id="PF12017">
    <property type="entry name" value="Tnp_P_element"/>
    <property type="match status" value="1"/>
</dbReference>
<gene>
    <name evidence="3" type="ORF">HPB48_013717</name>
</gene>
<keyword evidence="4" id="KW-1185">Reference proteome</keyword>
<dbReference type="OrthoDB" id="7312725at2759"/>
<evidence type="ECO:0000313" key="3">
    <source>
        <dbReference type="EMBL" id="KAH9372045.1"/>
    </source>
</evidence>
<dbReference type="VEuPathDB" id="VectorBase:HLOH_046330"/>
<proteinExistence type="predicted"/>
<comment type="caution">
    <text evidence="3">The sequence shown here is derived from an EMBL/GenBank/DDBJ whole genome shotgun (WGS) entry which is preliminary data.</text>
</comment>
<feature type="compositionally biased region" description="Basic and acidic residues" evidence="1">
    <location>
        <begin position="129"/>
        <end position="138"/>
    </location>
</feature>
<reference evidence="3 4" key="1">
    <citation type="journal article" date="2020" name="Cell">
        <title>Large-Scale Comparative Analyses of Tick Genomes Elucidate Their Genetic Diversity and Vector Capacities.</title>
        <authorList>
            <consortium name="Tick Genome and Microbiome Consortium (TIGMIC)"/>
            <person name="Jia N."/>
            <person name="Wang J."/>
            <person name="Shi W."/>
            <person name="Du L."/>
            <person name="Sun Y."/>
            <person name="Zhan W."/>
            <person name="Jiang J.F."/>
            <person name="Wang Q."/>
            <person name="Zhang B."/>
            <person name="Ji P."/>
            <person name="Bell-Sakyi L."/>
            <person name="Cui X.M."/>
            <person name="Yuan T.T."/>
            <person name="Jiang B.G."/>
            <person name="Yang W.F."/>
            <person name="Lam T.T."/>
            <person name="Chang Q.C."/>
            <person name="Ding S.J."/>
            <person name="Wang X.J."/>
            <person name="Zhu J.G."/>
            <person name="Ruan X.D."/>
            <person name="Zhao L."/>
            <person name="Wei J.T."/>
            <person name="Ye R.Z."/>
            <person name="Que T.C."/>
            <person name="Du C.H."/>
            <person name="Zhou Y.H."/>
            <person name="Cheng J.X."/>
            <person name="Dai P.F."/>
            <person name="Guo W.B."/>
            <person name="Han X.H."/>
            <person name="Huang E.J."/>
            <person name="Li L.F."/>
            <person name="Wei W."/>
            <person name="Gao Y.C."/>
            <person name="Liu J.Z."/>
            <person name="Shao H.Z."/>
            <person name="Wang X."/>
            <person name="Wang C.C."/>
            <person name="Yang T.C."/>
            <person name="Huo Q.B."/>
            <person name="Li W."/>
            <person name="Chen H.Y."/>
            <person name="Chen S.E."/>
            <person name="Zhou L.G."/>
            <person name="Ni X.B."/>
            <person name="Tian J.H."/>
            <person name="Sheng Y."/>
            <person name="Liu T."/>
            <person name="Pan Y.S."/>
            <person name="Xia L.Y."/>
            <person name="Li J."/>
            <person name="Zhao F."/>
            <person name="Cao W.C."/>
        </authorList>
    </citation>
    <scope>NUCLEOTIDE SEQUENCE [LARGE SCALE GENOMIC DNA]</scope>
    <source>
        <strain evidence="3">HaeL-2018</strain>
    </source>
</reference>